<dbReference type="InterPro" id="IPR000276">
    <property type="entry name" value="GPCR_Rhodpsn"/>
</dbReference>
<evidence type="ECO:0000256" key="10">
    <source>
        <dbReference type="SAM" id="Phobius"/>
    </source>
</evidence>
<feature type="transmembrane region" description="Helical" evidence="10">
    <location>
        <begin position="86"/>
        <end position="104"/>
    </location>
</feature>
<evidence type="ECO:0000256" key="7">
    <source>
        <dbReference type="ARBA" id="ARBA00023170"/>
    </source>
</evidence>
<evidence type="ECO:0000256" key="3">
    <source>
        <dbReference type="ARBA" id="ARBA00022692"/>
    </source>
</evidence>
<evidence type="ECO:0000256" key="4">
    <source>
        <dbReference type="ARBA" id="ARBA00022989"/>
    </source>
</evidence>
<protein>
    <recommendedName>
        <fullName evidence="11">G-protein coupled receptors family 1 profile domain-containing protein</fullName>
    </recommendedName>
</protein>
<dbReference type="GO" id="GO:0005886">
    <property type="term" value="C:plasma membrane"/>
    <property type="evidence" value="ECO:0007669"/>
    <property type="project" value="UniProtKB-SubCell"/>
</dbReference>
<dbReference type="InterPro" id="IPR017452">
    <property type="entry name" value="GPCR_Rhodpsn_7TM"/>
</dbReference>
<keyword evidence="2" id="KW-1003">Cell membrane</keyword>
<feature type="transmembrane region" description="Helical" evidence="10">
    <location>
        <begin position="124"/>
        <end position="145"/>
    </location>
</feature>
<comment type="similarity">
    <text evidence="9">Belongs to the G-protein coupled receptor 1 family.</text>
</comment>
<evidence type="ECO:0000256" key="8">
    <source>
        <dbReference type="ARBA" id="ARBA00023224"/>
    </source>
</evidence>
<dbReference type="GO" id="GO:0004930">
    <property type="term" value="F:G protein-coupled receptor activity"/>
    <property type="evidence" value="ECO:0007669"/>
    <property type="project" value="UniProtKB-KW"/>
</dbReference>
<dbReference type="PROSITE" id="PS50262">
    <property type="entry name" value="G_PROTEIN_RECEP_F1_2"/>
    <property type="match status" value="1"/>
</dbReference>
<keyword evidence="3 9" id="KW-0812">Transmembrane</keyword>
<feature type="transmembrane region" description="Helical" evidence="10">
    <location>
        <begin position="56"/>
        <end position="74"/>
    </location>
</feature>
<evidence type="ECO:0000256" key="9">
    <source>
        <dbReference type="RuleBase" id="RU000688"/>
    </source>
</evidence>
<organism evidence="12 13">
    <name type="scientific">Desmophyllum pertusum</name>
    <dbReference type="NCBI Taxonomy" id="174260"/>
    <lineage>
        <taxon>Eukaryota</taxon>
        <taxon>Metazoa</taxon>
        <taxon>Cnidaria</taxon>
        <taxon>Anthozoa</taxon>
        <taxon>Hexacorallia</taxon>
        <taxon>Scleractinia</taxon>
        <taxon>Caryophylliina</taxon>
        <taxon>Caryophylliidae</taxon>
        <taxon>Desmophyllum</taxon>
    </lineage>
</organism>
<feature type="transmembrane region" description="Helical" evidence="10">
    <location>
        <begin position="260"/>
        <end position="283"/>
    </location>
</feature>
<feature type="transmembrane region" description="Helical" evidence="10">
    <location>
        <begin position="157"/>
        <end position="179"/>
    </location>
</feature>
<keyword evidence="13" id="KW-1185">Reference proteome</keyword>
<comment type="caution">
    <text evidence="12">The sequence shown here is derived from an EMBL/GenBank/DDBJ whole genome shotgun (WGS) entry which is preliminary data.</text>
</comment>
<dbReference type="PRINTS" id="PR00237">
    <property type="entry name" value="GPCRRHODOPSN"/>
</dbReference>
<evidence type="ECO:0000256" key="2">
    <source>
        <dbReference type="ARBA" id="ARBA00022475"/>
    </source>
</evidence>
<dbReference type="PANTHER" id="PTHR24249:SF372">
    <property type="entry name" value="G-PROTEIN COUPLED RECEPTORS FAMILY 1 PROFILE DOMAIN-CONTAINING PROTEIN"/>
    <property type="match status" value="1"/>
</dbReference>
<dbReference type="Proteomes" id="UP001163046">
    <property type="component" value="Unassembled WGS sequence"/>
</dbReference>
<accession>A0A9X0A160</accession>
<dbReference type="PROSITE" id="PS00237">
    <property type="entry name" value="G_PROTEIN_RECEP_F1_1"/>
    <property type="match status" value="1"/>
</dbReference>
<proteinExistence type="inferred from homology"/>
<feature type="transmembrane region" description="Helical" evidence="10">
    <location>
        <begin position="223"/>
        <end position="248"/>
    </location>
</feature>
<keyword evidence="4 10" id="KW-1133">Transmembrane helix</keyword>
<keyword evidence="6 10" id="KW-0472">Membrane</keyword>
<dbReference type="PANTHER" id="PTHR24249">
    <property type="entry name" value="HISTAMINE RECEPTOR-RELATED G-PROTEIN COUPLED RECEPTOR"/>
    <property type="match status" value="1"/>
</dbReference>
<evidence type="ECO:0000256" key="6">
    <source>
        <dbReference type="ARBA" id="ARBA00023136"/>
    </source>
</evidence>
<dbReference type="SMART" id="SM01381">
    <property type="entry name" value="7TM_GPCR_Srsx"/>
    <property type="match status" value="1"/>
</dbReference>
<evidence type="ECO:0000313" key="12">
    <source>
        <dbReference type="EMBL" id="KAJ7391582.1"/>
    </source>
</evidence>
<evidence type="ECO:0000259" key="11">
    <source>
        <dbReference type="PROSITE" id="PS50262"/>
    </source>
</evidence>
<evidence type="ECO:0000313" key="13">
    <source>
        <dbReference type="Proteomes" id="UP001163046"/>
    </source>
</evidence>
<keyword evidence="5 9" id="KW-0297">G-protein coupled receptor</keyword>
<name>A0A9X0A160_9CNID</name>
<comment type="subcellular location">
    <subcellularLocation>
        <location evidence="1">Cell membrane</location>
        <topology evidence="1">Multi-pass membrane protein</topology>
    </subcellularLocation>
</comment>
<evidence type="ECO:0000256" key="5">
    <source>
        <dbReference type="ARBA" id="ARBA00023040"/>
    </source>
</evidence>
<dbReference type="SUPFAM" id="SSF81321">
    <property type="entry name" value="Family A G protein-coupled receptor-like"/>
    <property type="match status" value="1"/>
</dbReference>
<keyword evidence="8 9" id="KW-0807">Transducer</keyword>
<sequence length="333" mass="37410">MTEFNLTIDGQYTSFTQPNVIAIPLGCLSFLIVVTNSCVCLLVYLHTKLRSYTNGLVVSLAVSDILTGSLLLPLYITVPTFPGTDYIVSAILLTGVANVCAVTLDRYLAIMKPFIYYTFMTRHFIKVIVGSWVVPLMISIIPLIWDSERGLAHSVYMFLLQGLGVIVPYIFVFIAYYQIFQQARHIVRRLRRESIHSWNNENKNTGRKNAKDEASEAKVAKMFALIAISFILSWMPVIYLTSVISAVYNDELVEKLSPLWLLDISLFTIALGSMVNPVIYSFFKPDFRAAVKRMVRKRTHGLTRKHSSQKSVIGVASTLKGSDSGKHGEDTHI</sequence>
<dbReference type="EMBL" id="MU825405">
    <property type="protein sequence ID" value="KAJ7391582.1"/>
    <property type="molecule type" value="Genomic_DNA"/>
</dbReference>
<evidence type="ECO:0000256" key="1">
    <source>
        <dbReference type="ARBA" id="ARBA00004651"/>
    </source>
</evidence>
<gene>
    <name evidence="12" type="ORF">OS493_017278</name>
</gene>
<dbReference type="Pfam" id="PF00001">
    <property type="entry name" value="7tm_1"/>
    <property type="match status" value="1"/>
</dbReference>
<reference evidence="12" key="1">
    <citation type="submission" date="2023-01" db="EMBL/GenBank/DDBJ databases">
        <title>Genome assembly of the deep-sea coral Lophelia pertusa.</title>
        <authorList>
            <person name="Herrera S."/>
            <person name="Cordes E."/>
        </authorList>
    </citation>
    <scope>NUCLEOTIDE SEQUENCE</scope>
    <source>
        <strain evidence="12">USNM1676648</strain>
        <tissue evidence="12">Polyp</tissue>
    </source>
</reference>
<dbReference type="AlphaFoldDB" id="A0A9X0A160"/>
<dbReference type="OrthoDB" id="10042731at2759"/>
<keyword evidence="7 9" id="KW-0675">Receptor</keyword>
<dbReference type="InterPro" id="IPR050569">
    <property type="entry name" value="TAAR"/>
</dbReference>
<dbReference type="Gene3D" id="1.20.1070.10">
    <property type="entry name" value="Rhodopsin 7-helix transmembrane proteins"/>
    <property type="match status" value="1"/>
</dbReference>
<feature type="domain" description="G-protein coupled receptors family 1 profile" evidence="11">
    <location>
        <begin position="35"/>
        <end position="280"/>
    </location>
</feature>
<feature type="transmembrane region" description="Helical" evidence="10">
    <location>
        <begin position="20"/>
        <end position="44"/>
    </location>
</feature>